<evidence type="ECO:0000256" key="2">
    <source>
        <dbReference type="SAM" id="SignalP"/>
    </source>
</evidence>
<keyword evidence="2" id="KW-0732">Signal</keyword>
<dbReference type="Pfam" id="PF10938">
    <property type="entry name" value="YfdX"/>
    <property type="match status" value="1"/>
</dbReference>
<dbReference type="AlphaFoldDB" id="A0A3M0BL53"/>
<dbReference type="InterPro" id="IPR021236">
    <property type="entry name" value="Uncharacterised_YfdX"/>
</dbReference>
<keyword evidence="1" id="KW-0175">Coiled coil</keyword>
<proteinExistence type="predicted"/>
<accession>A0A3M0BL53</accession>
<evidence type="ECO:0000313" key="4">
    <source>
        <dbReference type="Proteomes" id="UP000280842"/>
    </source>
</evidence>
<dbReference type="OrthoDB" id="11616at2"/>
<feature type="signal peptide" evidence="2">
    <location>
        <begin position="1"/>
        <end position="21"/>
    </location>
</feature>
<evidence type="ECO:0000313" key="3">
    <source>
        <dbReference type="EMBL" id="RMA97079.1"/>
    </source>
</evidence>
<dbReference type="Proteomes" id="UP000280842">
    <property type="component" value="Unassembled WGS sequence"/>
</dbReference>
<dbReference type="EMBL" id="REFO01000011">
    <property type="protein sequence ID" value="RMA97079.1"/>
    <property type="molecule type" value="Genomic_DNA"/>
</dbReference>
<feature type="chain" id="PRO_5018151295" evidence="2">
    <location>
        <begin position="22"/>
        <end position="296"/>
    </location>
</feature>
<protein>
    <submittedName>
        <fullName evidence="3">YfdX protein</fullName>
    </submittedName>
</protein>
<dbReference type="RefSeq" id="WP_121922871.1">
    <property type="nucleotide sequence ID" value="NZ_REFO01000011.1"/>
</dbReference>
<gene>
    <name evidence="3" type="ORF">CLV39_0733</name>
</gene>
<organism evidence="3 4">
    <name type="scientific">Hydrogenothermus marinus</name>
    <dbReference type="NCBI Taxonomy" id="133270"/>
    <lineage>
        <taxon>Bacteria</taxon>
        <taxon>Pseudomonadati</taxon>
        <taxon>Aquificota</taxon>
        <taxon>Aquificia</taxon>
        <taxon>Aquificales</taxon>
        <taxon>Hydrogenothermaceae</taxon>
        <taxon>Hydrogenothermus</taxon>
    </lineage>
</organism>
<sequence>MKKVMASLTAAAILISSPTLAKTSAEVSKEAVKTAESKAKATQEQIHIVKEAVEAVVLTKKVLIDLEKKDLKKAKEDLEKAIGKLEVILAFKNAPLMLPIDSEVVAVEYTGDLKSIKESLELVKDLLDKNKVQDARRILDTLQSEIDIITINLPLASYPQALKLAAKYLNEGKIKEAEDVLDMALNTLVKEITVIPIPILKAQALVDAASKIAKKDKNQAIKHLEEAKRQLKIAEALGYTSTSDTTYKMLYDAIEKLEKEIKGKNRSEKLFENLIEKLKEFKEKAIRTLHSSEANQ</sequence>
<keyword evidence="4" id="KW-1185">Reference proteome</keyword>
<comment type="caution">
    <text evidence="3">The sequence shown here is derived from an EMBL/GenBank/DDBJ whole genome shotgun (WGS) entry which is preliminary data.</text>
</comment>
<reference evidence="3 4" key="1">
    <citation type="submission" date="2018-10" db="EMBL/GenBank/DDBJ databases">
        <title>Genomic Encyclopedia of Archaeal and Bacterial Type Strains, Phase II (KMG-II): from individual species to whole genera.</title>
        <authorList>
            <person name="Goeker M."/>
        </authorList>
    </citation>
    <scope>NUCLEOTIDE SEQUENCE [LARGE SCALE GENOMIC DNA]</scope>
    <source>
        <strain evidence="3 4">VM1</strain>
    </source>
</reference>
<feature type="coiled-coil region" evidence="1">
    <location>
        <begin position="25"/>
        <end position="88"/>
    </location>
</feature>
<evidence type="ECO:0000256" key="1">
    <source>
        <dbReference type="SAM" id="Coils"/>
    </source>
</evidence>
<feature type="coiled-coil region" evidence="1">
    <location>
        <begin position="210"/>
        <end position="284"/>
    </location>
</feature>
<name>A0A3M0BL53_9AQUI</name>